<proteinExistence type="inferred from homology"/>
<feature type="transmembrane region" description="Helical" evidence="7">
    <location>
        <begin position="216"/>
        <end position="245"/>
    </location>
</feature>
<evidence type="ECO:0000259" key="8">
    <source>
        <dbReference type="PROSITE" id="PS50928"/>
    </source>
</evidence>
<dbReference type="AlphaFoldDB" id="A0A9W6KHI0"/>
<dbReference type="GO" id="GO:0005886">
    <property type="term" value="C:plasma membrane"/>
    <property type="evidence" value="ECO:0007669"/>
    <property type="project" value="UniProtKB-SubCell"/>
</dbReference>
<reference evidence="9" key="2">
    <citation type="submission" date="2023-01" db="EMBL/GenBank/DDBJ databases">
        <authorList>
            <person name="Sun Q."/>
            <person name="Evtushenko L."/>
        </authorList>
    </citation>
    <scope>NUCLEOTIDE SEQUENCE</scope>
    <source>
        <strain evidence="9">VKM Ac-1321</strain>
    </source>
</reference>
<dbReference type="InterPro" id="IPR025966">
    <property type="entry name" value="OppC_N"/>
</dbReference>
<evidence type="ECO:0000256" key="4">
    <source>
        <dbReference type="ARBA" id="ARBA00022692"/>
    </source>
</evidence>
<protein>
    <submittedName>
        <fullName evidence="9">Peptide ABC transporter permease</fullName>
    </submittedName>
</protein>
<keyword evidence="10" id="KW-1185">Reference proteome</keyword>
<organism evidence="9 10">
    <name type="scientific">Dactylosporangium matsuzakiense</name>
    <dbReference type="NCBI Taxonomy" id="53360"/>
    <lineage>
        <taxon>Bacteria</taxon>
        <taxon>Bacillati</taxon>
        <taxon>Actinomycetota</taxon>
        <taxon>Actinomycetes</taxon>
        <taxon>Micromonosporales</taxon>
        <taxon>Micromonosporaceae</taxon>
        <taxon>Dactylosporangium</taxon>
    </lineage>
</organism>
<keyword evidence="6 7" id="KW-0472">Membrane</keyword>
<dbReference type="InterPro" id="IPR000515">
    <property type="entry name" value="MetI-like"/>
</dbReference>
<dbReference type="Pfam" id="PF00528">
    <property type="entry name" value="BPD_transp_1"/>
    <property type="match status" value="1"/>
</dbReference>
<evidence type="ECO:0000256" key="6">
    <source>
        <dbReference type="ARBA" id="ARBA00023136"/>
    </source>
</evidence>
<feature type="transmembrane region" description="Helical" evidence="7">
    <location>
        <begin position="161"/>
        <end position="181"/>
    </location>
</feature>
<evidence type="ECO:0000256" key="2">
    <source>
        <dbReference type="ARBA" id="ARBA00022448"/>
    </source>
</evidence>
<keyword evidence="4 7" id="KW-0812">Transmembrane</keyword>
<sequence>MTAPLELPNMEGTEVAAPGFWRRARRSLRHDWPALVSIVLLILLALAAILAPLLAPHPPLTTYPEGLEATGAPVGLGGGFPLGADPNGRDVLSRLLYGARVSLVIGILANGLATVLGVLVGLVAGYLGGWVETVLMRITDVVMSFPILLFCIALISVTGPSARNVVIVIALIYWTALARIIRSLVLSLKEREFIVAARTLGLSHWRIMRRHLFPHLVPTIIVYATLGVASSILIEASLSFLGVGVPVPDPSWGQMIEQGKEYFTIAPWLLFFPGIALLLTVLSFNLAGDWLRDLLDPTAPERR</sequence>
<evidence type="ECO:0000256" key="5">
    <source>
        <dbReference type="ARBA" id="ARBA00022989"/>
    </source>
</evidence>
<evidence type="ECO:0000256" key="7">
    <source>
        <dbReference type="RuleBase" id="RU363032"/>
    </source>
</evidence>
<evidence type="ECO:0000256" key="3">
    <source>
        <dbReference type="ARBA" id="ARBA00022475"/>
    </source>
</evidence>
<dbReference type="Proteomes" id="UP001143480">
    <property type="component" value="Unassembled WGS sequence"/>
</dbReference>
<dbReference type="SUPFAM" id="SSF161098">
    <property type="entry name" value="MetI-like"/>
    <property type="match status" value="1"/>
</dbReference>
<dbReference type="PANTHER" id="PTHR43386:SF1">
    <property type="entry name" value="D,D-DIPEPTIDE TRANSPORT SYSTEM PERMEASE PROTEIN DDPC-RELATED"/>
    <property type="match status" value="1"/>
</dbReference>
<keyword evidence="2 7" id="KW-0813">Transport</keyword>
<feature type="transmembrane region" description="Helical" evidence="7">
    <location>
        <begin position="134"/>
        <end position="155"/>
    </location>
</feature>
<reference evidence="9" key="1">
    <citation type="journal article" date="2014" name="Int. J. Syst. Evol. Microbiol.">
        <title>Complete genome sequence of Corynebacterium casei LMG S-19264T (=DSM 44701T), isolated from a smear-ripened cheese.</title>
        <authorList>
            <consortium name="US DOE Joint Genome Institute (JGI-PGF)"/>
            <person name="Walter F."/>
            <person name="Albersmeier A."/>
            <person name="Kalinowski J."/>
            <person name="Ruckert C."/>
        </authorList>
    </citation>
    <scope>NUCLEOTIDE SEQUENCE</scope>
    <source>
        <strain evidence="9">VKM Ac-1321</strain>
    </source>
</reference>
<keyword evidence="5 7" id="KW-1133">Transmembrane helix</keyword>
<dbReference type="CDD" id="cd06261">
    <property type="entry name" value="TM_PBP2"/>
    <property type="match status" value="1"/>
</dbReference>
<feature type="transmembrane region" description="Helical" evidence="7">
    <location>
        <begin position="103"/>
        <end position="127"/>
    </location>
</feature>
<gene>
    <name evidence="9" type="ORF">GCM10017581_039480</name>
</gene>
<dbReference type="PANTHER" id="PTHR43386">
    <property type="entry name" value="OLIGOPEPTIDE TRANSPORT SYSTEM PERMEASE PROTEIN APPC"/>
    <property type="match status" value="1"/>
</dbReference>
<dbReference type="GO" id="GO:0055085">
    <property type="term" value="P:transmembrane transport"/>
    <property type="evidence" value="ECO:0007669"/>
    <property type="project" value="InterPro"/>
</dbReference>
<evidence type="ECO:0000313" key="10">
    <source>
        <dbReference type="Proteomes" id="UP001143480"/>
    </source>
</evidence>
<dbReference type="InterPro" id="IPR050366">
    <property type="entry name" value="BP-dependent_transpt_permease"/>
</dbReference>
<evidence type="ECO:0000313" key="9">
    <source>
        <dbReference type="EMBL" id="GLL02206.1"/>
    </source>
</evidence>
<comment type="caution">
    <text evidence="9">The sequence shown here is derived from an EMBL/GenBank/DDBJ whole genome shotgun (WGS) entry which is preliminary data.</text>
</comment>
<accession>A0A9W6KHI0</accession>
<feature type="transmembrane region" description="Helical" evidence="7">
    <location>
        <begin position="32"/>
        <end position="55"/>
    </location>
</feature>
<name>A0A9W6KHI0_9ACTN</name>
<dbReference type="RefSeq" id="WP_271189291.1">
    <property type="nucleotide sequence ID" value="NZ_BSFP01000022.1"/>
</dbReference>
<evidence type="ECO:0000256" key="1">
    <source>
        <dbReference type="ARBA" id="ARBA00004651"/>
    </source>
</evidence>
<keyword evidence="3" id="KW-1003">Cell membrane</keyword>
<feature type="domain" description="ABC transmembrane type-1" evidence="8">
    <location>
        <begin position="99"/>
        <end position="288"/>
    </location>
</feature>
<dbReference type="PROSITE" id="PS50928">
    <property type="entry name" value="ABC_TM1"/>
    <property type="match status" value="1"/>
</dbReference>
<dbReference type="Gene3D" id="1.10.3720.10">
    <property type="entry name" value="MetI-like"/>
    <property type="match status" value="1"/>
</dbReference>
<feature type="transmembrane region" description="Helical" evidence="7">
    <location>
        <begin position="265"/>
        <end position="287"/>
    </location>
</feature>
<dbReference type="Pfam" id="PF12911">
    <property type="entry name" value="OppC_N"/>
    <property type="match status" value="1"/>
</dbReference>
<comment type="similarity">
    <text evidence="7">Belongs to the binding-protein-dependent transport system permease family.</text>
</comment>
<comment type="subcellular location">
    <subcellularLocation>
        <location evidence="1 7">Cell membrane</location>
        <topology evidence="1 7">Multi-pass membrane protein</topology>
    </subcellularLocation>
</comment>
<dbReference type="EMBL" id="BSFP01000022">
    <property type="protein sequence ID" value="GLL02206.1"/>
    <property type="molecule type" value="Genomic_DNA"/>
</dbReference>
<dbReference type="InterPro" id="IPR035906">
    <property type="entry name" value="MetI-like_sf"/>
</dbReference>